<evidence type="ECO:0000256" key="6">
    <source>
        <dbReference type="ARBA" id="ARBA00023170"/>
    </source>
</evidence>
<feature type="transmembrane region" description="Helical" evidence="9">
    <location>
        <begin position="948"/>
        <end position="971"/>
    </location>
</feature>
<evidence type="ECO:0000256" key="5">
    <source>
        <dbReference type="ARBA" id="ARBA00023136"/>
    </source>
</evidence>
<evidence type="ECO:0000256" key="2">
    <source>
        <dbReference type="ARBA" id="ARBA00022692"/>
    </source>
</evidence>
<dbReference type="GO" id="GO:0004965">
    <property type="term" value="F:G protein-coupled GABA receptor activity"/>
    <property type="evidence" value="ECO:0007669"/>
    <property type="project" value="InterPro"/>
</dbReference>
<dbReference type="SUPFAM" id="SSF53822">
    <property type="entry name" value="Periplasmic binding protein-like I"/>
    <property type="match status" value="1"/>
</dbReference>
<feature type="transmembrane region" description="Helical" evidence="9">
    <location>
        <begin position="1067"/>
        <end position="1089"/>
    </location>
</feature>
<comment type="caution">
    <text evidence="12">The sequence shown here is derived from an EMBL/GenBank/DDBJ whole genome shotgun (WGS) entry which is preliminary data.</text>
</comment>
<dbReference type="Gene3D" id="3.40.50.2300">
    <property type="match status" value="3"/>
</dbReference>
<feature type="transmembrane region" description="Helical" evidence="9">
    <location>
        <begin position="761"/>
        <end position="782"/>
    </location>
</feature>
<dbReference type="PANTHER" id="PTHR10519:SF20">
    <property type="entry name" value="G-PROTEIN COUPLED RECEPTOR 156-RELATED"/>
    <property type="match status" value="1"/>
</dbReference>
<dbReference type="GO" id="GO:0038039">
    <property type="term" value="C:G protein-coupled receptor heterodimeric complex"/>
    <property type="evidence" value="ECO:0007669"/>
    <property type="project" value="TreeGrafter"/>
</dbReference>
<dbReference type="InterPro" id="IPR028082">
    <property type="entry name" value="Peripla_BP_I"/>
</dbReference>
<keyword evidence="4" id="KW-0297">G-protein coupled receptor</keyword>
<evidence type="ECO:0000256" key="8">
    <source>
        <dbReference type="ARBA" id="ARBA00023224"/>
    </source>
</evidence>
<feature type="transmembrane region" description="Helical" evidence="9">
    <location>
        <begin position="1040"/>
        <end position="1061"/>
    </location>
</feature>
<feature type="signal peptide" evidence="10">
    <location>
        <begin position="1"/>
        <end position="21"/>
    </location>
</feature>
<evidence type="ECO:0000256" key="7">
    <source>
        <dbReference type="ARBA" id="ARBA00023180"/>
    </source>
</evidence>
<proteinExistence type="predicted"/>
<accession>A0AAU9IVN9</accession>
<dbReference type="AlphaFoldDB" id="A0AAU9IVN9"/>
<feature type="transmembrane region" description="Helical" evidence="9">
    <location>
        <begin position="983"/>
        <end position="1004"/>
    </location>
</feature>
<evidence type="ECO:0000313" key="13">
    <source>
        <dbReference type="Proteomes" id="UP001162131"/>
    </source>
</evidence>
<dbReference type="PANTHER" id="PTHR10519">
    <property type="entry name" value="GABA-B RECEPTOR"/>
    <property type="match status" value="1"/>
</dbReference>
<evidence type="ECO:0000256" key="3">
    <source>
        <dbReference type="ARBA" id="ARBA00022989"/>
    </source>
</evidence>
<dbReference type="Proteomes" id="UP001162131">
    <property type="component" value="Unassembled WGS sequence"/>
</dbReference>
<dbReference type="InterPro" id="IPR002455">
    <property type="entry name" value="GPCR3_GABA-B"/>
</dbReference>
<feature type="transmembrane region" description="Helical" evidence="9">
    <location>
        <begin position="1010"/>
        <end position="1028"/>
    </location>
</feature>
<keyword evidence="8" id="KW-0807">Transducer</keyword>
<feature type="domain" description="Receptor ligand binding region" evidence="11">
    <location>
        <begin position="363"/>
        <end position="681"/>
    </location>
</feature>
<feature type="chain" id="PRO_5043706556" description="Receptor ligand binding region domain-containing protein" evidence="10">
    <location>
        <begin position="22"/>
        <end position="1125"/>
    </location>
</feature>
<feature type="transmembrane region" description="Helical" evidence="9">
    <location>
        <begin position="897"/>
        <end position="919"/>
    </location>
</feature>
<evidence type="ECO:0000256" key="1">
    <source>
        <dbReference type="ARBA" id="ARBA00004370"/>
    </source>
</evidence>
<keyword evidence="2 9" id="KW-0812">Transmembrane</keyword>
<evidence type="ECO:0000256" key="9">
    <source>
        <dbReference type="SAM" id="Phobius"/>
    </source>
</evidence>
<keyword evidence="3 9" id="KW-1133">Transmembrane helix</keyword>
<dbReference type="EMBL" id="CAJZBQ010000021">
    <property type="protein sequence ID" value="CAG9318589.1"/>
    <property type="molecule type" value="Genomic_DNA"/>
</dbReference>
<keyword evidence="7" id="KW-0325">Glycoprotein</keyword>
<keyword evidence="6" id="KW-0675">Receptor</keyword>
<gene>
    <name evidence="12" type="ORF">BSTOLATCC_MIC21963</name>
</gene>
<sequence length="1125" mass="127000">MSWFIIGISILWAEFFKFSQALEVIVVDFKNPYEYIENLPYEIFVPEIFQNFNSSVELHICSFSALKNCILQHPKSLLLLDLSTNLIIQQSISQLCIDFSLFHLVYQSHSKYLEPSTYSLSPSPSSEITAFFSLLSYLNWDQGAVFMDKGKYNQKAEYLNYSAYFDYFTIASLSDIKDLVNGVVVRAGIAFYYFFVNNEISIDLQNSLKNAKLLTNGSGIVLSQESGYGCTIDGAIIITEIGHEYDTSIVDYLKTSIEELIFSILSLEDVRDIKAILDTKMPNHYSPPSYSIVNIQNGNRIIAGSIFNKNLAIFGKLTFLGQSTIIPKSSKKILPISINAGITNPGSADTDAGLQSSWGANICIDKINEGHDILSHFQLQMFNFDCGVTIYDKSYLKSCFTKDIDKLGLAHLAAYGSSVTIGSQLFFKEINITVPSVGSVNGSPLLSSTKDYPMYVRMVSPVAFNVCILFLRAMGWKKAAIIYENGSWGFWTYSLMKTAAESIGIELINPENTRAIPPDLDREATKSYKNLFQGIVNSKARLLIMVLQCPLCNYALESLYDLGLRKGDLYVFAGTWDPLDFISDNDGYAHKRLEIGVSMTRVVYPAWVGEIGKNIYNDYWKKYNITANFDSCSYFDGAYIIATALDYMINRGHDYTDPYQLMSTIRVIKSNGCTGPISIDPGSNDRVFQLYPIQAVKLNSNSTSEVYEVGYLEPYSTQILSITNPLIYPDGSSTKPSDIRNINGKCPFPDREIQTFAKGRGLMFGFCFLVFAITSIITFIIWQKWWNISVEILEEKKEISTDDFIVGATIPIEFFQFVSMGPNFSVFGSILSNLSSMSTIELEDVIKLQNGVFWIITDIVLVCIAIWAVLCVIVLLRLHERWEELWIFRNLGVIAEYLMPVLGNICFMPFISICLDVFLCDKSIGEDFTDSFLVKDCYTFCWKGEHLMYAIISFVAILVYEPLAVFFRPLWQELQQNLHVKAVPGYLMVKSVAQTILIVLAKTLKRSSDISHGVAFVILMMTYIAIISRIKSYNYDRFNLWQFLSLIAVVWLALLSTFYIGFGGNSIVFLAALGAGWLVIALAGFYLQFKKYPSLLYRKKGKNIHGLFKFAFTIRSTIYMIDEDA</sequence>
<dbReference type="GO" id="GO:0007214">
    <property type="term" value="P:gamma-aminobutyric acid signaling pathway"/>
    <property type="evidence" value="ECO:0007669"/>
    <property type="project" value="TreeGrafter"/>
</dbReference>
<feature type="transmembrane region" description="Helical" evidence="9">
    <location>
        <begin position="852"/>
        <end position="876"/>
    </location>
</feature>
<reference evidence="12" key="1">
    <citation type="submission" date="2021-09" db="EMBL/GenBank/DDBJ databases">
        <authorList>
            <consortium name="AG Swart"/>
            <person name="Singh M."/>
            <person name="Singh A."/>
            <person name="Seah K."/>
            <person name="Emmerich C."/>
        </authorList>
    </citation>
    <scope>NUCLEOTIDE SEQUENCE</scope>
    <source>
        <strain evidence="12">ATCC30299</strain>
    </source>
</reference>
<protein>
    <recommendedName>
        <fullName evidence="11">Receptor ligand binding region domain-containing protein</fullName>
    </recommendedName>
</protein>
<keyword evidence="13" id="KW-1185">Reference proteome</keyword>
<organism evidence="12 13">
    <name type="scientific">Blepharisma stoltei</name>
    <dbReference type="NCBI Taxonomy" id="1481888"/>
    <lineage>
        <taxon>Eukaryota</taxon>
        <taxon>Sar</taxon>
        <taxon>Alveolata</taxon>
        <taxon>Ciliophora</taxon>
        <taxon>Postciliodesmatophora</taxon>
        <taxon>Heterotrichea</taxon>
        <taxon>Heterotrichida</taxon>
        <taxon>Blepharismidae</taxon>
        <taxon>Blepharisma</taxon>
    </lineage>
</organism>
<name>A0AAU9IVN9_9CILI</name>
<comment type="subcellular location">
    <subcellularLocation>
        <location evidence="1">Membrane</location>
    </subcellularLocation>
</comment>
<dbReference type="InterPro" id="IPR001828">
    <property type="entry name" value="ANF_lig-bd_rcpt"/>
</dbReference>
<evidence type="ECO:0000256" key="10">
    <source>
        <dbReference type="SAM" id="SignalP"/>
    </source>
</evidence>
<evidence type="ECO:0000259" key="11">
    <source>
        <dbReference type="Pfam" id="PF01094"/>
    </source>
</evidence>
<evidence type="ECO:0000313" key="12">
    <source>
        <dbReference type="EMBL" id="CAG9318589.1"/>
    </source>
</evidence>
<dbReference type="Pfam" id="PF01094">
    <property type="entry name" value="ANF_receptor"/>
    <property type="match status" value="1"/>
</dbReference>
<keyword evidence="10" id="KW-0732">Signal</keyword>
<keyword evidence="5 9" id="KW-0472">Membrane</keyword>
<evidence type="ECO:0000256" key="4">
    <source>
        <dbReference type="ARBA" id="ARBA00023040"/>
    </source>
</evidence>